<evidence type="ECO:0000313" key="1">
    <source>
        <dbReference type="EMBL" id="PLP98416.1"/>
    </source>
</evidence>
<reference evidence="1 2" key="1">
    <citation type="submission" date="2017-12" db="EMBL/GenBank/DDBJ databases">
        <title>Genome sequence of the active heterotrophic nitrifier-denitrifier, Cupriavidus pauculus UM1.</title>
        <authorList>
            <person name="Putonti C."/>
            <person name="Castignetti D."/>
        </authorList>
    </citation>
    <scope>NUCLEOTIDE SEQUENCE [LARGE SCALE GENOMIC DNA]</scope>
    <source>
        <strain evidence="1 2">UM1</strain>
    </source>
</reference>
<evidence type="ECO:0000313" key="2">
    <source>
        <dbReference type="Proteomes" id="UP000234341"/>
    </source>
</evidence>
<dbReference type="AlphaFoldDB" id="A0A2N5C867"/>
<accession>A0A2N5C867</accession>
<dbReference type="EMBL" id="PJRP01000011">
    <property type="protein sequence ID" value="PLP98416.1"/>
    <property type="molecule type" value="Genomic_DNA"/>
</dbReference>
<dbReference type="Proteomes" id="UP000234341">
    <property type="component" value="Unassembled WGS sequence"/>
</dbReference>
<dbReference type="RefSeq" id="WP_101683430.1">
    <property type="nucleotide sequence ID" value="NZ_PJRP01000011.1"/>
</dbReference>
<protein>
    <submittedName>
        <fullName evidence="1">Uncharacterized protein</fullName>
    </submittedName>
</protein>
<dbReference type="OrthoDB" id="8780604at2"/>
<organism evidence="1 2">
    <name type="scientific">Cupriavidus pauculus</name>
    <dbReference type="NCBI Taxonomy" id="82633"/>
    <lineage>
        <taxon>Bacteria</taxon>
        <taxon>Pseudomonadati</taxon>
        <taxon>Pseudomonadota</taxon>
        <taxon>Betaproteobacteria</taxon>
        <taxon>Burkholderiales</taxon>
        <taxon>Burkholderiaceae</taxon>
        <taxon>Cupriavidus</taxon>
    </lineage>
</organism>
<comment type="caution">
    <text evidence="1">The sequence shown here is derived from an EMBL/GenBank/DDBJ whole genome shotgun (WGS) entry which is preliminary data.</text>
</comment>
<name>A0A2N5C867_9BURK</name>
<gene>
    <name evidence="1" type="ORF">CYJ10_21195</name>
</gene>
<sequence>MKTRTFESLGRYHDSWATIILCAPDRFPEYDWDTPARSQAQRLEEAFADLQAGAHFAEKKIKTPRLIGVFRELLKMSHEAYLNGDGKRGAHLLQEAEGLVWRSRASRLKHVVEAERRAFGEVVLFKDVVVSPYPYEGSETDLGEIQRKLWLHATAQMDAIQTDEVSITQTWVADADGAVHVIKGRSRKAILQTVRDGAKHLQGYATASLIGPDLLCVDVEEHGKPRASVTRLTRIGEDPVPRFHLDEPEIFTQEKA</sequence>
<proteinExistence type="predicted"/>